<evidence type="ECO:0000313" key="4">
    <source>
        <dbReference type="Proteomes" id="UP000275461"/>
    </source>
</evidence>
<evidence type="ECO:0000313" key="3">
    <source>
        <dbReference type="EMBL" id="RLK48810.1"/>
    </source>
</evidence>
<comment type="caution">
    <text evidence="3">The sequence shown here is derived from an EMBL/GenBank/DDBJ whole genome shotgun (WGS) entry which is preliminary data.</text>
</comment>
<feature type="domain" description="DUF4395" evidence="2">
    <location>
        <begin position="20"/>
        <end position="153"/>
    </location>
</feature>
<evidence type="ECO:0000259" key="2">
    <source>
        <dbReference type="Pfam" id="PF14340"/>
    </source>
</evidence>
<accession>A0A498C6U6</accession>
<dbReference type="Pfam" id="PF14340">
    <property type="entry name" value="DUF4395"/>
    <property type="match status" value="1"/>
</dbReference>
<feature type="transmembrane region" description="Helical" evidence="1">
    <location>
        <begin position="123"/>
        <end position="147"/>
    </location>
</feature>
<dbReference type="InterPro" id="IPR025508">
    <property type="entry name" value="DUF4395"/>
</dbReference>
<dbReference type="Proteomes" id="UP000275461">
    <property type="component" value="Unassembled WGS sequence"/>
</dbReference>
<dbReference type="RefSeq" id="WP_121442445.1">
    <property type="nucleotide sequence ID" value="NZ_RCDA01000002.1"/>
</dbReference>
<name>A0A498C6U6_9GAMM</name>
<organism evidence="3 4">
    <name type="scientific">Alkalispirillum mobile</name>
    <dbReference type="NCBI Taxonomy" id="85925"/>
    <lineage>
        <taxon>Bacteria</taxon>
        <taxon>Pseudomonadati</taxon>
        <taxon>Pseudomonadota</taxon>
        <taxon>Gammaproteobacteria</taxon>
        <taxon>Chromatiales</taxon>
        <taxon>Ectothiorhodospiraceae</taxon>
        <taxon>Alkalispirillum</taxon>
    </lineage>
</organism>
<protein>
    <submittedName>
        <fullName evidence="3">Uncharacterized protein DUF4395</fullName>
    </submittedName>
</protein>
<keyword evidence="1" id="KW-1133">Transmembrane helix</keyword>
<gene>
    <name evidence="3" type="ORF">DFR31_1922</name>
</gene>
<keyword evidence="1" id="KW-0812">Transmembrane</keyword>
<feature type="transmembrane region" description="Helical" evidence="1">
    <location>
        <begin position="180"/>
        <end position="200"/>
    </location>
</feature>
<reference evidence="3 4" key="1">
    <citation type="submission" date="2018-10" db="EMBL/GenBank/DDBJ databases">
        <title>Genomic Encyclopedia of Type Strains, Phase IV (KMG-IV): sequencing the most valuable type-strain genomes for metagenomic binning, comparative biology and taxonomic classification.</title>
        <authorList>
            <person name="Goeker M."/>
        </authorList>
    </citation>
    <scope>NUCLEOTIDE SEQUENCE [LARGE SCALE GENOMIC DNA]</scope>
    <source>
        <strain evidence="3 4">DSM 12769</strain>
    </source>
</reference>
<sequence>MGKLFQFGERMEEYAVPVLNEREARAGAGILFVAALIAFLQAFQLGSFTPMRMVVLAFFLDFAIRVLVNPRFAPSLVLGRLLVGNQEPEYVGAPQKRFAWALGLGIATVVMFLVFGLNSAGPVVLAACLVCIVLMFFETAFGICIGCKMYNMFFKERAQLCPGGVCSIQRKEPITRVRPAHVLVLAGFIAVLAVSAPIVAGLEQPERLAAVAALSE</sequence>
<dbReference type="EMBL" id="RCDA01000002">
    <property type="protein sequence ID" value="RLK48810.1"/>
    <property type="molecule type" value="Genomic_DNA"/>
</dbReference>
<keyword evidence="4" id="KW-1185">Reference proteome</keyword>
<keyword evidence="1" id="KW-0472">Membrane</keyword>
<feature type="transmembrane region" description="Helical" evidence="1">
    <location>
        <begin position="26"/>
        <end position="45"/>
    </location>
</feature>
<dbReference type="AlphaFoldDB" id="A0A498C6U6"/>
<evidence type="ECO:0000256" key="1">
    <source>
        <dbReference type="SAM" id="Phobius"/>
    </source>
</evidence>
<feature type="transmembrane region" description="Helical" evidence="1">
    <location>
        <begin position="98"/>
        <end position="117"/>
    </location>
</feature>
<proteinExistence type="predicted"/>